<feature type="signal peptide" evidence="2">
    <location>
        <begin position="1"/>
        <end position="20"/>
    </location>
</feature>
<dbReference type="EMBL" id="CP054698">
    <property type="protein sequence ID" value="QMS92447.1"/>
    <property type="molecule type" value="Genomic_DNA"/>
</dbReference>
<sequence length="169" mass="18714">MKKTIFTTTLILCSMLIASCGDGNTASQQNQVNQAKTATITPVNSESISANKEKIDNIEASKKTSNSTSNEKTPIKNNKTNEVPNDKPTLGTIKEMQNGDLKCYVTVLDENGKLHEGVGATFDVCEPEKYVNKKVRMYYQIENVSDCQSSEPCGKTIKEWLISKIEIRD</sequence>
<gene>
    <name evidence="3" type="ORF">HUN01_34450</name>
</gene>
<dbReference type="PROSITE" id="PS51257">
    <property type="entry name" value="PROKAR_LIPOPROTEIN"/>
    <property type="match status" value="1"/>
</dbReference>
<evidence type="ECO:0000256" key="2">
    <source>
        <dbReference type="SAM" id="SignalP"/>
    </source>
</evidence>
<organism evidence="3 4">
    <name type="scientific">Nostoc edaphicum CCNP1411</name>
    <dbReference type="NCBI Taxonomy" id="1472755"/>
    <lineage>
        <taxon>Bacteria</taxon>
        <taxon>Bacillati</taxon>
        <taxon>Cyanobacteriota</taxon>
        <taxon>Cyanophyceae</taxon>
        <taxon>Nostocales</taxon>
        <taxon>Nostocaceae</taxon>
        <taxon>Nostoc</taxon>
    </lineage>
</organism>
<feature type="region of interest" description="Disordered" evidence="1">
    <location>
        <begin position="51"/>
        <end position="92"/>
    </location>
</feature>
<name>A0A7D7LLM0_9NOSO</name>
<reference evidence="4" key="1">
    <citation type="submission" date="2020-06" db="EMBL/GenBank/DDBJ databases">
        <title>Nostoc edaphicum CCNP1411 genome.</title>
        <authorList>
            <person name="Fidor A."/>
            <person name="Grabski M."/>
            <person name="Gawor J."/>
            <person name="Gromadka R."/>
            <person name="Wegrzyn G."/>
            <person name="Mazur-Marzec H."/>
        </authorList>
    </citation>
    <scope>NUCLEOTIDE SEQUENCE [LARGE SCALE GENOMIC DNA]</scope>
    <source>
        <strain evidence="4">CCNP1411</strain>
    </source>
</reference>
<evidence type="ECO:0000313" key="3">
    <source>
        <dbReference type="EMBL" id="QMS92447.1"/>
    </source>
</evidence>
<keyword evidence="4" id="KW-1185">Reference proteome</keyword>
<protein>
    <recommendedName>
        <fullName evidence="5">Lipoprotein</fullName>
    </recommendedName>
</protein>
<evidence type="ECO:0000313" key="4">
    <source>
        <dbReference type="Proteomes" id="UP000514713"/>
    </source>
</evidence>
<feature type="chain" id="PRO_5028887390" description="Lipoprotein" evidence="2">
    <location>
        <begin position="21"/>
        <end position="169"/>
    </location>
</feature>
<evidence type="ECO:0000256" key="1">
    <source>
        <dbReference type="SAM" id="MobiDB-lite"/>
    </source>
</evidence>
<feature type="compositionally biased region" description="Basic and acidic residues" evidence="1">
    <location>
        <begin position="51"/>
        <end position="62"/>
    </location>
</feature>
<dbReference type="RefSeq" id="WP_181929928.1">
    <property type="nucleotide sequence ID" value="NZ_CP054698.1"/>
</dbReference>
<dbReference type="AlphaFoldDB" id="A0A7D7LLM0"/>
<accession>A0A7D7LLM0</accession>
<dbReference type="Proteomes" id="UP000514713">
    <property type="component" value="Chromosome"/>
</dbReference>
<proteinExistence type="predicted"/>
<keyword evidence="2" id="KW-0732">Signal</keyword>
<evidence type="ECO:0008006" key="5">
    <source>
        <dbReference type="Google" id="ProtNLM"/>
    </source>
</evidence>
<dbReference type="KEGG" id="ned:HUN01_34450"/>
<feature type="compositionally biased region" description="Polar residues" evidence="1">
    <location>
        <begin position="71"/>
        <end position="83"/>
    </location>
</feature>